<dbReference type="PANTHER" id="PTHR35339:SF4">
    <property type="entry name" value="LINALOOL DEHYDRATASE_ISOMERASE DOMAIN-CONTAINING PROTEIN"/>
    <property type="match status" value="1"/>
</dbReference>
<dbReference type="EMBL" id="CP030050">
    <property type="protein sequence ID" value="QOZ66947.1"/>
    <property type="molecule type" value="Genomic_DNA"/>
</dbReference>
<dbReference type="InterPro" id="IPR016624">
    <property type="entry name" value="UCP014753"/>
</dbReference>
<dbReference type="AlphaFoldDB" id="A0AAE7NL56"/>
<dbReference type="InterPro" id="IPR049349">
    <property type="entry name" value="DUF2264_N"/>
</dbReference>
<dbReference type="PANTHER" id="PTHR35339">
    <property type="entry name" value="LINALOOL DEHYDRATASE_ISOMERASE DOMAIN-CONTAINING PROTEIN"/>
    <property type="match status" value="1"/>
</dbReference>
<feature type="domain" description="DUF2264" evidence="1">
    <location>
        <begin position="59"/>
        <end position="404"/>
    </location>
</feature>
<evidence type="ECO:0000259" key="1">
    <source>
        <dbReference type="Pfam" id="PF10022"/>
    </source>
</evidence>
<evidence type="ECO:0000313" key="2">
    <source>
        <dbReference type="EMBL" id="QOZ66947.1"/>
    </source>
</evidence>
<accession>A0AAE7NL56</accession>
<organism evidence="2 3">
    <name type="scientific">Bradyrhizobium arachidis</name>
    <dbReference type="NCBI Taxonomy" id="858423"/>
    <lineage>
        <taxon>Bacteria</taxon>
        <taxon>Pseudomonadati</taxon>
        <taxon>Pseudomonadota</taxon>
        <taxon>Alphaproteobacteria</taxon>
        <taxon>Hyphomicrobiales</taxon>
        <taxon>Nitrobacteraceae</taxon>
        <taxon>Bradyrhizobium</taxon>
    </lineage>
</organism>
<name>A0AAE7NL56_9BRAD</name>
<evidence type="ECO:0000313" key="3">
    <source>
        <dbReference type="Proteomes" id="UP000594015"/>
    </source>
</evidence>
<dbReference type="Proteomes" id="UP000594015">
    <property type="component" value="Chromosome"/>
</dbReference>
<dbReference type="Pfam" id="PF10022">
    <property type="entry name" value="DUF2264"/>
    <property type="match status" value="1"/>
</dbReference>
<reference evidence="2 3" key="1">
    <citation type="submission" date="2018-06" db="EMBL/GenBank/DDBJ databases">
        <title>Comparative genomics of Bradyrhizobium nodulating Arachidis hypogaea.</title>
        <authorList>
            <person name="Li Y."/>
        </authorList>
    </citation>
    <scope>NUCLEOTIDE SEQUENCE [LARGE SCALE GENOMIC DNA]</scope>
    <source>
        <strain evidence="2 3">CCBAU 051107</strain>
    </source>
</reference>
<sequence>MRIKLVLGCLTLVLALPIAFMKTGQPIDGWLKYRSMPPPGLQERDIQAAFADGSLSPKQRFVQLIKYFSDGFFRHATPNFERVNYPGIGGGAGFSVNGIEGFARTAVLLAAWARATRSEAERSEERLRIISALKSGILTGTDPQSPYFWGQIGDNDQRVVEGADVARVLYLTRDELWEKLSPLQQNQVAEWLEAGIFVDTLHNNWLLFPVAINNVLKSLGRGTERSDAAAFAKYQDFKSNYLENGWFFDKPEGVDYYNAWGITYEFFWLNRLSPDFDSDFIRNALTQSAALTSHLIGPSGIPIMGRSVCYRTAIPVPLIAVSLLENTSQSRGMALRALDLVWQHFISHDALRDGGLTQGYFDNDARFVDVYTGTGSCHWGLRSLALALLHNDPDSFWKSKEQPMPIELGSFHIELPRLGWILNGNHSTGEITIEILSNTKVNPPCADYGLSRRLAELVSRRPRRPNNHAAQYEARMYSTARPYPLRACNSWL</sequence>
<protein>
    <submittedName>
        <fullName evidence="2">DUF2264 domain-containing protein</fullName>
    </submittedName>
</protein>
<proteinExistence type="predicted"/>
<dbReference type="KEGG" id="barh:WN72_11950"/>
<gene>
    <name evidence="2" type="ORF">WN72_11950</name>
</gene>